<evidence type="ECO:0000256" key="4">
    <source>
        <dbReference type="ARBA" id="ARBA00023125"/>
    </source>
</evidence>
<name>A0ABP8Q6P2_9ACTN</name>
<protein>
    <recommendedName>
        <fullName evidence="6">RNA polymerase sigma factor</fullName>
    </recommendedName>
</protein>
<gene>
    <name evidence="9" type="ORF">GCM10023191_040080</name>
</gene>
<dbReference type="InterPro" id="IPR036388">
    <property type="entry name" value="WH-like_DNA-bd_sf"/>
</dbReference>
<dbReference type="InterPro" id="IPR013324">
    <property type="entry name" value="RNA_pol_sigma_r3/r4-like"/>
</dbReference>
<organism evidence="9 10">
    <name type="scientific">Actinoallomurus oryzae</name>
    <dbReference type="NCBI Taxonomy" id="502180"/>
    <lineage>
        <taxon>Bacteria</taxon>
        <taxon>Bacillati</taxon>
        <taxon>Actinomycetota</taxon>
        <taxon>Actinomycetes</taxon>
        <taxon>Streptosporangiales</taxon>
        <taxon>Thermomonosporaceae</taxon>
        <taxon>Actinoallomurus</taxon>
    </lineage>
</organism>
<dbReference type="InterPro" id="IPR000838">
    <property type="entry name" value="RNA_pol_sigma70_ECF_CS"/>
</dbReference>
<dbReference type="CDD" id="cd06171">
    <property type="entry name" value="Sigma70_r4"/>
    <property type="match status" value="1"/>
</dbReference>
<dbReference type="PANTHER" id="PTHR43133:SF62">
    <property type="entry name" value="RNA POLYMERASE SIGMA FACTOR SIGZ"/>
    <property type="match status" value="1"/>
</dbReference>
<comment type="similarity">
    <text evidence="1 6">Belongs to the sigma-70 factor family. ECF subfamily.</text>
</comment>
<dbReference type="PANTHER" id="PTHR43133">
    <property type="entry name" value="RNA POLYMERASE ECF-TYPE SIGMA FACTO"/>
    <property type="match status" value="1"/>
</dbReference>
<evidence type="ECO:0000256" key="2">
    <source>
        <dbReference type="ARBA" id="ARBA00023015"/>
    </source>
</evidence>
<keyword evidence="3 6" id="KW-0731">Sigma factor</keyword>
<evidence type="ECO:0000259" key="7">
    <source>
        <dbReference type="Pfam" id="PF04542"/>
    </source>
</evidence>
<dbReference type="Gene3D" id="1.10.1740.10">
    <property type="match status" value="1"/>
</dbReference>
<feature type="domain" description="RNA polymerase sigma factor 70 region 4 type 2" evidence="8">
    <location>
        <begin position="121"/>
        <end position="173"/>
    </location>
</feature>
<keyword evidence="10" id="KW-1185">Reference proteome</keyword>
<dbReference type="EMBL" id="BAABHF010000022">
    <property type="protein sequence ID" value="GAA4497104.1"/>
    <property type="molecule type" value="Genomic_DNA"/>
</dbReference>
<comment type="caution">
    <text evidence="9">The sequence shown here is derived from an EMBL/GenBank/DDBJ whole genome shotgun (WGS) entry which is preliminary data.</text>
</comment>
<feature type="domain" description="RNA polymerase sigma-70 region 2" evidence="7">
    <location>
        <begin position="24"/>
        <end position="90"/>
    </location>
</feature>
<evidence type="ECO:0000256" key="3">
    <source>
        <dbReference type="ARBA" id="ARBA00023082"/>
    </source>
</evidence>
<dbReference type="InterPro" id="IPR014284">
    <property type="entry name" value="RNA_pol_sigma-70_dom"/>
</dbReference>
<evidence type="ECO:0000259" key="8">
    <source>
        <dbReference type="Pfam" id="PF08281"/>
    </source>
</evidence>
<proteinExistence type="inferred from homology"/>
<evidence type="ECO:0000313" key="10">
    <source>
        <dbReference type="Proteomes" id="UP001500503"/>
    </source>
</evidence>
<dbReference type="InterPro" id="IPR013249">
    <property type="entry name" value="RNA_pol_sigma70_r4_t2"/>
</dbReference>
<dbReference type="PROSITE" id="PS01063">
    <property type="entry name" value="SIGMA70_ECF"/>
    <property type="match status" value="1"/>
</dbReference>
<sequence length="182" mass="20112">MWELSDESLLAGMAAGDAETAAIFVRRYQARVFGLAVALVGSSAIAEEIAQEAFLRAWRYADAYDPRKGRAITWLLTITRNLAVDAMRLRGERPVDPHLLLSRLTTSEHADQPSVTYEDAEELRDALRALPPEQSTPIVLSVFYGLTAVEIADREHIPLATAKTRLRRGLAKLRVALGVTND</sequence>
<evidence type="ECO:0000256" key="1">
    <source>
        <dbReference type="ARBA" id="ARBA00010641"/>
    </source>
</evidence>
<evidence type="ECO:0000256" key="6">
    <source>
        <dbReference type="RuleBase" id="RU000716"/>
    </source>
</evidence>
<keyword evidence="5 6" id="KW-0804">Transcription</keyword>
<dbReference type="Proteomes" id="UP001500503">
    <property type="component" value="Unassembled WGS sequence"/>
</dbReference>
<evidence type="ECO:0000313" key="9">
    <source>
        <dbReference type="EMBL" id="GAA4497104.1"/>
    </source>
</evidence>
<dbReference type="Pfam" id="PF08281">
    <property type="entry name" value="Sigma70_r4_2"/>
    <property type="match status" value="1"/>
</dbReference>
<keyword evidence="4 6" id="KW-0238">DNA-binding</keyword>
<keyword evidence="2 6" id="KW-0805">Transcription regulation</keyword>
<accession>A0ABP8Q6P2</accession>
<dbReference type="Gene3D" id="1.10.10.10">
    <property type="entry name" value="Winged helix-like DNA-binding domain superfamily/Winged helix DNA-binding domain"/>
    <property type="match status" value="1"/>
</dbReference>
<dbReference type="SUPFAM" id="SSF88946">
    <property type="entry name" value="Sigma2 domain of RNA polymerase sigma factors"/>
    <property type="match status" value="1"/>
</dbReference>
<dbReference type="InterPro" id="IPR013325">
    <property type="entry name" value="RNA_pol_sigma_r2"/>
</dbReference>
<reference evidence="10" key="1">
    <citation type="journal article" date="2019" name="Int. J. Syst. Evol. Microbiol.">
        <title>The Global Catalogue of Microorganisms (GCM) 10K type strain sequencing project: providing services to taxonomists for standard genome sequencing and annotation.</title>
        <authorList>
            <consortium name="The Broad Institute Genomics Platform"/>
            <consortium name="The Broad Institute Genome Sequencing Center for Infectious Disease"/>
            <person name="Wu L."/>
            <person name="Ma J."/>
        </authorList>
    </citation>
    <scope>NUCLEOTIDE SEQUENCE [LARGE SCALE GENOMIC DNA]</scope>
    <source>
        <strain evidence="10">JCM 17933</strain>
    </source>
</reference>
<dbReference type="Pfam" id="PF04542">
    <property type="entry name" value="Sigma70_r2"/>
    <property type="match status" value="1"/>
</dbReference>
<dbReference type="InterPro" id="IPR039425">
    <property type="entry name" value="RNA_pol_sigma-70-like"/>
</dbReference>
<dbReference type="InterPro" id="IPR007627">
    <property type="entry name" value="RNA_pol_sigma70_r2"/>
</dbReference>
<dbReference type="RefSeq" id="WP_345465777.1">
    <property type="nucleotide sequence ID" value="NZ_BAABHF010000022.1"/>
</dbReference>
<dbReference type="SUPFAM" id="SSF88659">
    <property type="entry name" value="Sigma3 and sigma4 domains of RNA polymerase sigma factors"/>
    <property type="match status" value="1"/>
</dbReference>
<evidence type="ECO:0000256" key="5">
    <source>
        <dbReference type="ARBA" id="ARBA00023163"/>
    </source>
</evidence>
<dbReference type="NCBIfam" id="TIGR02937">
    <property type="entry name" value="sigma70-ECF"/>
    <property type="match status" value="1"/>
</dbReference>